<dbReference type="EMBL" id="FN649755">
    <property type="protein sequence ID" value="CBJ33260.1"/>
    <property type="molecule type" value="Genomic_DNA"/>
</dbReference>
<dbReference type="AlphaFoldDB" id="D7G1L5"/>
<dbReference type="EMBL" id="FN648653">
    <property type="protein sequence ID" value="CBJ33260.1"/>
    <property type="molecule type" value="Genomic_DNA"/>
</dbReference>
<sequence length="60" mass="6413">MHTSREGACGVVHGDGRSDTSVGRGRVHGKGSRPIESTNNWGGVARTRPESATNKQRRVV</sequence>
<accession>D7G1L5</accession>
<evidence type="ECO:0000256" key="1">
    <source>
        <dbReference type="SAM" id="MobiDB-lite"/>
    </source>
</evidence>
<dbReference type="Proteomes" id="UP000002630">
    <property type="component" value="Linkage Group LG30"/>
</dbReference>
<name>D7G1L5_ECTSI</name>
<keyword evidence="3" id="KW-1185">Reference proteome</keyword>
<gene>
    <name evidence="2" type="ORF">Esi_0450_0013</name>
</gene>
<reference evidence="2 3" key="1">
    <citation type="journal article" date="2010" name="Nature">
        <title>The Ectocarpus genome and the independent evolution of multicellularity in brown algae.</title>
        <authorList>
            <person name="Cock J.M."/>
            <person name="Sterck L."/>
            <person name="Rouze P."/>
            <person name="Scornet D."/>
            <person name="Allen A.E."/>
            <person name="Amoutzias G."/>
            <person name="Anthouard V."/>
            <person name="Artiguenave F."/>
            <person name="Aury J.M."/>
            <person name="Badger J.H."/>
            <person name="Beszteri B."/>
            <person name="Billiau K."/>
            <person name="Bonnet E."/>
            <person name="Bothwell J.H."/>
            <person name="Bowler C."/>
            <person name="Boyen C."/>
            <person name="Brownlee C."/>
            <person name="Carrano C.J."/>
            <person name="Charrier B."/>
            <person name="Cho G.Y."/>
            <person name="Coelho S.M."/>
            <person name="Collen J."/>
            <person name="Corre E."/>
            <person name="Da Silva C."/>
            <person name="Delage L."/>
            <person name="Delaroque N."/>
            <person name="Dittami S.M."/>
            <person name="Doulbeau S."/>
            <person name="Elias M."/>
            <person name="Farnham G."/>
            <person name="Gachon C.M."/>
            <person name="Gschloessl B."/>
            <person name="Heesch S."/>
            <person name="Jabbari K."/>
            <person name="Jubin C."/>
            <person name="Kawai H."/>
            <person name="Kimura K."/>
            <person name="Kloareg B."/>
            <person name="Kupper F.C."/>
            <person name="Lang D."/>
            <person name="Le Bail A."/>
            <person name="Leblanc C."/>
            <person name="Lerouge P."/>
            <person name="Lohr M."/>
            <person name="Lopez P.J."/>
            <person name="Martens C."/>
            <person name="Maumus F."/>
            <person name="Michel G."/>
            <person name="Miranda-Saavedra D."/>
            <person name="Morales J."/>
            <person name="Moreau H."/>
            <person name="Motomura T."/>
            <person name="Nagasato C."/>
            <person name="Napoli C.A."/>
            <person name="Nelson D.R."/>
            <person name="Nyvall-Collen P."/>
            <person name="Peters A.F."/>
            <person name="Pommier C."/>
            <person name="Potin P."/>
            <person name="Poulain J."/>
            <person name="Quesneville H."/>
            <person name="Read B."/>
            <person name="Rensing S.A."/>
            <person name="Ritter A."/>
            <person name="Rousvoal S."/>
            <person name="Samanta M."/>
            <person name="Samson G."/>
            <person name="Schroeder D.C."/>
            <person name="Segurens B."/>
            <person name="Strittmatter M."/>
            <person name="Tonon T."/>
            <person name="Tregear J.W."/>
            <person name="Valentin K."/>
            <person name="von Dassow P."/>
            <person name="Yamagishi T."/>
            <person name="Van de Peer Y."/>
            <person name="Wincker P."/>
        </authorList>
    </citation>
    <scope>NUCLEOTIDE SEQUENCE [LARGE SCALE GENOMIC DNA]</scope>
    <source>
        <strain evidence="3">Ec32 / CCAP1310/4</strain>
    </source>
</reference>
<protein>
    <submittedName>
        <fullName evidence="2">Uncharacterized protein</fullName>
    </submittedName>
</protein>
<evidence type="ECO:0000313" key="2">
    <source>
        <dbReference type="EMBL" id="CBJ33260.1"/>
    </source>
</evidence>
<feature type="region of interest" description="Disordered" evidence="1">
    <location>
        <begin position="1"/>
        <end position="60"/>
    </location>
</feature>
<proteinExistence type="predicted"/>
<organism evidence="2 3">
    <name type="scientific">Ectocarpus siliculosus</name>
    <name type="common">Brown alga</name>
    <name type="synonym">Conferva siliculosa</name>
    <dbReference type="NCBI Taxonomy" id="2880"/>
    <lineage>
        <taxon>Eukaryota</taxon>
        <taxon>Sar</taxon>
        <taxon>Stramenopiles</taxon>
        <taxon>Ochrophyta</taxon>
        <taxon>PX clade</taxon>
        <taxon>Phaeophyceae</taxon>
        <taxon>Ectocarpales</taxon>
        <taxon>Ectocarpaceae</taxon>
        <taxon>Ectocarpus</taxon>
    </lineage>
</organism>
<evidence type="ECO:0000313" key="3">
    <source>
        <dbReference type="Proteomes" id="UP000002630"/>
    </source>
</evidence>
<dbReference type="InParanoid" id="D7G1L5"/>